<evidence type="ECO:0000313" key="18">
    <source>
        <dbReference type="EMBL" id="SPQ98579.1"/>
    </source>
</evidence>
<feature type="domain" description="Protein kinase" evidence="14">
    <location>
        <begin position="524"/>
        <end position="778"/>
    </location>
</feature>
<keyword evidence="18" id="KW-0496">Mitochondrion</keyword>
<evidence type="ECO:0000256" key="5">
    <source>
        <dbReference type="ARBA" id="ARBA00022679"/>
    </source>
</evidence>
<keyword evidence="3" id="KW-0723">Serine/threonine-protein kinase</keyword>
<dbReference type="Pfam" id="PF00027">
    <property type="entry name" value="cNMP_binding"/>
    <property type="match status" value="3"/>
</dbReference>
<dbReference type="SMART" id="SM00133">
    <property type="entry name" value="S_TK_X"/>
    <property type="match status" value="1"/>
</dbReference>
<evidence type="ECO:0000256" key="3">
    <source>
        <dbReference type="ARBA" id="ARBA00022527"/>
    </source>
</evidence>
<dbReference type="PROSITE" id="PS50011">
    <property type="entry name" value="PROTEIN_KINASE_DOM"/>
    <property type="match status" value="1"/>
</dbReference>
<dbReference type="PANTHER" id="PTHR24353">
    <property type="entry name" value="CYCLIC NUCLEOTIDE-DEPENDENT PROTEIN KINASE"/>
    <property type="match status" value="1"/>
</dbReference>
<dbReference type="Gene3D" id="2.60.120.10">
    <property type="entry name" value="Jelly Rolls"/>
    <property type="match status" value="3"/>
</dbReference>
<dbReference type="PANTHER" id="PTHR24353:SF139">
    <property type="match status" value="1"/>
</dbReference>
<dbReference type="GO" id="GO:0004692">
    <property type="term" value="F:cGMP-dependent protein kinase activity"/>
    <property type="evidence" value="ECO:0007669"/>
    <property type="project" value="UniProtKB-EC"/>
</dbReference>
<evidence type="ECO:0000259" key="15">
    <source>
        <dbReference type="PROSITE" id="PS50042"/>
    </source>
</evidence>
<evidence type="ECO:0000256" key="11">
    <source>
        <dbReference type="ARBA" id="ARBA00047462"/>
    </source>
</evidence>
<proteinExistence type="inferred from homology"/>
<dbReference type="STRING" id="37360.A0A0G4IUK2"/>
<dbReference type="InterPro" id="IPR000595">
    <property type="entry name" value="cNMP-bd_dom"/>
</dbReference>
<protein>
    <recommendedName>
        <fullName evidence="2">cGMP-dependent protein kinase</fullName>
        <ecNumber evidence="2">2.7.11.12</ecNumber>
    </recommendedName>
</protein>
<keyword evidence="6 12" id="KW-0547">Nucleotide-binding</keyword>
<gene>
    <name evidence="17" type="ORF">PBRA_007137</name>
    <name evidence="18" type="ORF">PLBR_LOCUS5794</name>
</gene>
<dbReference type="GO" id="GO:0030553">
    <property type="term" value="F:cGMP binding"/>
    <property type="evidence" value="ECO:0007669"/>
    <property type="project" value="UniProtKB-KW"/>
</dbReference>
<dbReference type="EMBL" id="CDSF01000089">
    <property type="protein sequence ID" value="CEO99023.1"/>
    <property type="molecule type" value="Genomic_DNA"/>
</dbReference>
<evidence type="ECO:0000256" key="6">
    <source>
        <dbReference type="ARBA" id="ARBA00022741"/>
    </source>
</evidence>
<dbReference type="GO" id="GO:0005952">
    <property type="term" value="C:cAMP-dependent protein kinase complex"/>
    <property type="evidence" value="ECO:0007669"/>
    <property type="project" value="TreeGrafter"/>
</dbReference>
<dbReference type="Gene3D" id="1.10.510.10">
    <property type="entry name" value="Transferase(Phosphotransferase) domain 1"/>
    <property type="match status" value="1"/>
</dbReference>
<dbReference type="InterPro" id="IPR018488">
    <property type="entry name" value="cNMP-bd_CS"/>
</dbReference>
<dbReference type="PROSITE" id="PS00108">
    <property type="entry name" value="PROTEIN_KINASE_ST"/>
    <property type="match status" value="1"/>
</dbReference>
<dbReference type="GO" id="GO:0005524">
    <property type="term" value="F:ATP binding"/>
    <property type="evidence" value="ECO:0007669"/>
    <property type="project" value="UniProtKB-UniRule"/>
</dbReference>
<evidence type="ECO:0000256" key="9">
    <source>
        <dbReference type="ARBA" id="ARBA00022992"/>
    </source>
</evidence>
<feature type="domain" description="Cyclic nucleotide-binding" evidence="15">
    <location>
        <begin position="375"/>
        <end position="499"/>
    </location>
</feature>
<dbReference type="PRINTS" id="PR00103">
    <property type="entry name" value="CAMPKINASE"/>
</dbReference>
<evidence type="ECO:0000313" key="20">
    <source>
        <dbReference type="Proteomes" id="UP000290189"/>
    </source>
</evidence>
<comment type="similarity">
    <text evidence="1">Belongs to the protein kinase superfamily. AGC Ser/Thr protein kinase family. cGMP subfamily.</text>
</comment>
<evidence type="ECO:0000256" key="10">
    <source>
        <dbReference type="ARBA" id="ARBA00047298"/>
    </source>
</evidence>
<evidence type="ECO:0000256" key="2">
    <source>
        <dbReference type="ARBA" id="ARBA00012428"/>
    </source>
</evidence>
<dbReference type="SUPFAM" id="SSF56112">
    <property type="entry name" value="Protein kinase-like (PK-like)"/>
    <property type="match status" value="1"/>
</dbReference>
<keyword evidence="9" id="KW-0142">cGMP-binding</keyword>
<dbReference type="PROSITE" id="PS50042">
    <property type="entry name" value="CNMP_BINDING_3"/>
    <property type="match status" value="3"/>
</dbReference>
<comment type="catalytic activity">
    <reaction evidence="11">
        <text>L-seryl-[protein] + ATP = O-phospho-L-seryl-[protein] + ADP + H(+)</text>
        <dbReference type="Rhea" id="RHEA:17989"/>
        <dbReference type="Rhea" id="RHEA-COMP:9863"/>
        <dbReference type="Rhea" id="RHEA-COMP:11604"/>
        <dbReference type="ChEBI" id="CHEBI:15378"/>
        <dbReference type="ChEBI" id="CHEBI:29999"/>
        <dbReference type="ChEBI" id="CHEBI:30616"/>
        <dbReference type="ChEBI" id="CHEBI:83421"/>
        <dbReference type="ChEBI" id="CHEBI:456216"/>
        <dbReference type="EC" id="2.7.11.12"/>
    </reaction>
</comment>
<dbReference type="InterPro" id="IPR017441">
    <property type="entry name" value="Protein_kinase_ATP_BS"/>
</dbReference>
<name>A0A0G4IUK2_PLABS</name>
<keyword evidence="5" id="KW-0808">Transferase</keyword>
<evidence type="ECO:0000256" key="8">
    <source>
        <dbReference type="ARBA" id="ARBA00022840"/>
    </source>
</evidence>
<feature type="compositionally biased region" description="Basic and acidic residues" evidence="13">
    <location>
        <begin position="41"/>
        <end position="52"/>
    </location>
</feature>
<dbReference type="SMART" id="SM00220">
    <property type="entry name" value="S_TKc"/>
    <property type="match status" value="1"/>
</dbReference>
<feature type="domain" description="Cyclic nucleotide-binding" evidence="15">
    <location>
        <begin position="253"/>
        <end position="372"/>
    </location>
</feature>
<evidence type="ECO:0000259" key="14">
    <source>
        <dbReference type="PROSITE" id="PS50011"/>
    </source>
</evidence>
<dbReference type="InterPro" id="IPR014710">
    <property type="entry name" value="RmlC-like_jellyroll"/>
</dbReference>
<dbReference type="Proteomes" id="UP000290189">
    <property type="component" value="Unassembled WGS sequence"/>
</dbReference>
<dbReference type="PROSITE" id="PS00888">
    <property type="entry name" value="CNMP_BINDING_1"/>
    <property type="match status" value="2"/>
</dbReference>
<dbReference type="CDD" id="cd05580">
    <property type="entry name" value="STKc_PKA_like"/>
    <property type="match status" value="1"/>
</dbReference>
<feature type="region of interest" description="Disordered" evidence="13">
    <location>
        <begin position="1"/>
        <end position="66"/>
    </location>
</feature>
<dbReference type="CDD" id="cd00038">
    <property type="entry name" value="CAP_ED"/>
    <property type="match status" value="3"/>
</dbReference>
<reference evidence="17 19" key="1">
    <citation type="submission" date="2015-02" db="EMBL/GenBank/DDBJ databases">
        <authorList>
            <person name="Chooi Y.-H."/>
        </authorList>
    </citation>
    <scope>NUCLEOTIDE SEQUENCE [LARGE SCALE GENOMIC DNA]</scope>
    <source>
        <strain evidence="17">E3</strain>
    </source>
</reference>
<evidence type="ECO:0000259" key="16">
    <source>
        <dbReference type="PROSITE" id="PS51285"/>
    </source>
</evidence>
<dbReference type="PROSITE" id="PS00107">
    <property type="entry name" value="PROTEIN_KINASE_ATP"/>
    <property type="match status" value="1"/>
</dbReference>
<dbReference type="InterPro" id="IPR008271">
    <property type="entry name" value="Ser/Thr_kinase_AS"/>
</dbReference>
<dbReference type="Proteomes" id="UP000039324">
    <property type="component" value="Unassembled WGS sequence"/>
</dbReference>
<feature type="compositionally biased region" description="Polar residues" evidence="13">
    <location>
        <begin position="25"/>
        <end position="39"/>
    </location>
</feature>
<dbReference type="OrthoDB" id="63267at2759"/>
<dbReference type="InterPro" id="IPR000961">
    <property type="entry name" value="AGC-kinase_C"/>
</dbReference>
<feature type="compositionally biased region" description="Basic and acidic residues" evidence="13">
    <location>
        <begin position="1"/>
        <end position="10"/>
    </location>
</feature>
<dbReference type="PROSITE" id="PS51285">
    <property type="entry name" value="AGC_KINASE_CTER"/>
    <property type="match status" value="1"/>
</dbReference>
<dbReference type="InterPro" id="IPR000719">
    <property type="entry name" value="Prot_kinase_dom"/>
</dbReference>
<dbReference type="SUPFAM" id="SSF51206">
    <property type="entry name" value="cAMP-binding domain-like"/>
    <property type="match status" value="3"/>
</dbReference>
<evidence type="ECO:0000256" key="7">
    <source>
        <dbReference type="ARBA" id="ARBA00022777"/>
    </source>
</evidence>
<dbReference type="GO" id="GO:0004691">
    <property type="term" value="F:cAMP-dependent protein kinase activity"/>
    <property type="evidence" value="ECO:0007669"/>
    <property type="project" value="TreeGrafter"/>
</dbReference>
<accession>A0A0G4IUK2</accession>
<feature type="domain" description="AGC-kinase C-terminal" evidence="16">
    <location>
        <begin position="779"/>
        <end position="832"/>
    </location>
</feature>
<dbReference type="InterPro" id="IPR018490">
    <property type="entry name" value="cNMP-bd_dom_sf"/>
</dbReference>
<dbReference type="SMART" id="SM00100">
    <property type="entry name" value="cNMP"/>
    <property type="match status" value="3"/>
</dbReference>
<dbReference type="Gene3D" id="3.30.200.20">
    <property type="entry name" value="Phosphorylase Kinase, domain 1"/>
    <property type="match status" value="1"/>
</dbReference>
<evidence type="ECO:0000313" key="17">
    <source>
        <dbReference type="EMBL" id="CEO99023.1"/>
    </source>
</evidence>
<evidence type="ECO:0000256" key="12">
    <source>
        <dbReference type="PROSITE-ProRule" id="PRU10141"/>
    </source>
</evidence>
<reference evidence="18 20" key="2">
    <citation type="submission" date="2018-03" db="EMBL/GenBank/DDBJ databases">
        <authorList>
            <person name="Fogelqvist J."/>
        </authorList>
    </citation>
    <scope>NUCLEOTIDE SEQUENCE [LARGE SCALE GENOMIC DNA]</scope>
</reference>
<geneLocation type="mitochondrion" evidence="18"/>
<feature type="domain" description="Cyclic nucleotide-binding" evidence="15">
    <location>
        <begin position="93"/>
        <end position="197"/>
    </location>
</feature>
<evidence type="ECO:0000313" key="19">
    <source>
        <dbReference type="Proteomes" id="UP000039324"/>
    </source>
</evidence>
<sequence length="832" mass="91860">MGNCVGHHDQVATAKAEPMKPSPVEATTSTKGVSVSATSPKKIELDEAKEKPQASATKGEAKAPVSVETAPPAVKVSDPDVELRSQYLKKVPVLCNLTDADRTLVANALVEKTYASGAAIITQDEPGKEFFIIRSGKAKVERRDADTGEVVPIATLSEGDYFGEAALINNDKRAATIIASDPTTCLVLKADDFNKLFEKSKLNVQFAKRNAISAENMRHDMPAAASSTNATKIYDKSPETCAVIEKALSQNVLFTTLDTWQIKEIVAQMYRVEVLKDVAVIKQGDHGDYFYVVETGEFVVTKAKDGGENVVAGRGPGSSFGELALMYNSPRAASVISTTPGVLWAVNRTTFRQILMKVTSEKRTEYERFLASVPLLSSLTASERAAAAEAFEEVSFPQGSIIVEQGTEGETFYVILRGNVEVSIQDPQSADGGRQVVQKLKRGEFFGERALLKSEPRAATVAAVDGPVDCLALDRHAFSVVLGPLTEIMERNLEHYSSKELKSGTEAVPQEEGNLMMTVALSDLQVIGTLGRGSFGHVQLVKYIPTGETFALKKVSKSQVVQLGQQDHIMSEKMVMASLNHPFLIRLRATLKDQNYLYFLIELCLGGELFSVLRSHIQFDEKTARFYAASVVLAFEYMHNRDIIYRDLKPENLLLDAEGYLKITDFGFAKIVKDHTWTLCGTPDYLAPEVVSGQGHGKAVDWWTLGILIYEMLASYPPFYDMDPMKTYAKIMHGSISFPKHCSKESIDLIQRLLHPKAAKRLGAVKGGARLIKKHPWFKGFDWDALINRTMKAPIIPKIRNNMDLANFEEYPHEEDEFPEFIDDGTNWDADF</sequence>
<dbReference type="OMA" id="YSYFDRY"/>
<dbReference type="AlphaFoldDB" id="A0A0G4IUK2"/>
<keyword evidence="4" id="KW-0140">cGMP</keyword>
<dbReference type="FunFam" id="1.10.510.10:FF:000005">
    <property type="entry name" value="cAMP-dependent protein kinase catalytic subunit alpha"/>
    <property type="match status" value="1"/>
</dbReference>
<evidence type="ECO:0000256" key="4">
    <source>
        <dbReference type="ARBA" id="ARBA00022535"/>
    </source>
</evidence>
<dbReference type="InterPro" id="IPR011009">
    <property type="entry name" value="Kinase-like_dom_sf"/>
</dbReference>
<keyword evidence="7" id="KW-0418">Kinase</keyword>
<keyword evidence="19" id="KW-1185">Reference proteome</keyword>
<dbReference type="EC" id="2.7.11.12" evidence="2"/>
<dbReference type="EMBL" id="OVEO01000010">
    <property type="protein sequence ID" value="SPQ98579.1"/>
    <property type="molecule type" value="Genomic_DNA"/>
</dbReference>
<dbReference type="PROSITE" id="PS00889">
    <property type="entry name" value="CNMP_BINDING_2"/>
    <property type="match status" value="3"/>
</dbReference>
<dbReference type="Pfam" id="PF00069">
    <property type="entry name" value="Pkinase"/>
    <property type="match status" value="1"/>
</dbReference>
<keyword evidence="8 12" id="KW-0067">ATP-binding</keyword>
<organism evidence="17 19">
    <name type="scientific">Plasmodiophora brassicae</name>
    <name type="common">Clubroot disease agent</name>
    <dbReference type="NCBI Taxonomy" id="37360"/>
    <lineage>
        <taxon>Eukaryota</taxon>
        <taxon>Sar</taxon>
        <taxon>Rhizaria</taxon>
        <taxon>Endomyxa</taxon>
        <taxon>Phytomyxea</taxon>
        <taxon>Plasmodiophorida</taxon>
        <taxon>Plasmodiophoridae</taxon>
        <taxon>Plasmodiophora</taxon>
    </lineage>
</organism>
<evidence type="ECO:0000256" key="1">
    <source>
        <dbReference type="ARBA" id="ARBA00006352"/>
    </source>
</evidence>
<comment type="catalytic activity">
    <reaction evidence="10">
        <text>L-threonyl-[protein] + ATP = O-phospho-L-threonyl-[protein] + ADP + H(+)</text>
        <dbReference type="Rhea" id="RHEA:46608"/>
        <dbReference type="Rhea" id="RHEA-COMP:11060"/>
        <dbReference type="Rhea" id="RHEA-COMP:11605"/>
        <dbReference type="ChEBI" id="CHEBI:15378"/>
        <dbReference type="ChEBI" id="CHEBI:30013"/>
        <dbReference type="ChEBI" id="CHEBI:30616"/>
        <dbReference type="ChEBI" id="CHEBI:61977"/>
        <dbReference type="ChEBI" id="CHEBI:456216"/>
        <dbReference type="EC" id="2.7.11.12"/>
    </reaction>
</comment>
<feature type="binding site" evidence="12">
    <location>
        <position position="553"/>
    </location>
    <ligand>
        <name>ATP</name>
        <dbReference type="ChEBI" id="CHEBI:30616"/>
    </ligand>
</feature>
<evidence type="ECO:0000256" key="13">
    <source>
        <dbReference type="SAM" id="MobiDB-lite"/>
    </source>
</evidence>